<organism evidence="3 4">
    <name type="scientific">Desulforhabdus amnigena</name>
    <dbReference type="NCBI Taxonomy" id="40218"/>
    <lineage>
        <taxon>Bacteria</taxon>
        <taxon>Pseudomonadati</taxon>
        <taxon>Thermodesulfobacteriota</taxon>
        <taxon>Syntrophobacteria</taxon>
        <taxon>Syntrophobacterales</taxon>
        <taxon>Syntrophobacteraceae</taxon>
        <taxon>Desulforhabdus</taxon>
    </lineage>
</organism>
<dbReference type="SMART" id="SM00448">
    <property type="entry name" value="REC"/>
    <property type="match status" value="1"/>
</dbReference>
<name>A0A9W6FTG9_9BACT</name>
<dbReference type="CDD" id="cd00156">
    <property type="entry name" value="REC"/>
    <property type="match status" value="1"/>
</dbReference>
<dbReference type="PROSITE" id="PS50110">
    <property type="entry name" value="RESPONSE_REGULATORY"/>
    <property type="match status" value="1"/>
</dbReference>
<reference evidence="3" key="1">
    <citation type="submission" date="2022-12" db="EMBL/GenBank/DDBJ databases">
        <title>Reference genome sequencing for broad-spectrum identification of bacterial and archaeal isolates by mass spectrometry.</title>
        <authorList>
            <person name="Sekiguchi Y."/>
            <person name="Tourlousse D.M."/>
        </authorList>
    </citation>
    <scope>NUCLEOTIDE SEQUENCE</scope>
    <source>
        <strain evidence="3">ASRB1</strain>
    </source>
</reference>
<feature type="modified residue" description="4-aspartylphosphate" evidence="1">
    <location>
        <position position="58"/>
    </location>
</feature>
<dbReference type="SUPFAM" id="SSF52172">
    <property type="entry name" value="CheY-like"/>
    <property type="match status" value="1"/>
</dbReference>
<dbReference type="RefSeq" id="WP_281792263.1">
    <property type="nucleotide sequence ID" value="NZ_BSDR01000001.1"/>
</dbReference>
<dbReference type="EMBL" id="BSDR01000001">
    <property type="protein sequence ID" value="GLI33246.1"/>
    <property type="molecule type" value="Genomic_DNA"/>
</dbReference>
<gene>
    <name evidence="3" type="ORF">DAMNIGENAA_06790</name>
</gene>
<sequence>MNEMSRKNILILDPERDIGELFARALEARRDCKCYLASRQEEVVDLLKDISFDLLLVDLGTAFAEDFKLLRKIKNLYPRLILIIDAYLHQRELITKALSLGAHGYIIKPIKIDSFRKKIDEFYCLSSV</sequence>
<dbReference type="InterPro" id="IPR001789">
    <property type="entry name" value="Sig_transdc_resp-reg_receiver"/>
</dbReference>
<dbReference type="AlphaFoldDB" id="A0A9W6FTG9"/>
<keyword evidence="4" id="KW-1185">Reference proteome</keyword>
<dbReference type="GO" id="GO:0000160">
    <property type="term" value="P:phosphorelay signal transduction system"/>
    <property type="evidence" value="ECO:0007669"/>
    <property type="project" value="InterPro"/>
</dbReference>
<evidence type="ECO:0000259" key="2">
    <source>
        <dbReference type="PROSITE" id="PS50110"/>
    </source>
</evidence>
<evidence type="ECO:0000256" key="1">
    <source>
        <dbReference type="PROSITE-ProRule" id="PRU00169"/>
    </source>
</evidence>
<evidence type="ECO:0000313" key="4">
    <source>
        <dbReference type="Proteomes" id="UP001144372"/>
    </source>
</evidence>
<accession>A0A9W6FTG9</accession>
<protein>
    <recommendedName>
        <fullName evidence="2">Response regulatory domain-containing protein</fullName>
    </recommendedName>
</protein>
<comment type="caution">
    <text evidence="3">The sequence shown here is derived from an EMBL/GenBank/DDBJ whole genome shotgun (WGS) entry which is preliminary data.</text>
</comment>
<evidence type="ECO:0000313" key="3">
    <source>
        <dbReference type="EMBL" id="GLI33246.1"/>
    </source>
</evidence>
<feature type="domain" description="Response regulatory" evidence="2">
    <location>
        <begin position="8"/>
        <end position="123"/>
    </location>
</feature>
<dbReference type="Pfam" id="PF00072">
    <property type="entry name" value="Response_reg"/>
    <property type="match status" value="1"/>
</dbReference>
<proteinExistence type="predicted"/>
<dbReference type="Gene3D" id="3.40.50.2300">
    <property type="match status" value="1"/>
</dbReference>
<dbReference type="Proteomes" id="UP001144372">
    <property type="component" value="Unassembled WGS sequence"/>
</dbReference>
<dbReference type="InterPro" id="IPR011006">
    <property type="entry name" value="CheY-like_superfamily"/>
</dbReference>
<keyword evidence="1" id="KW-0597">Phosphoprotein</keyword>